<dbReference type="OrthoDB" id="1163945at2"/>
<comment type="caution">
    <text evidence="1">The sequence shown here is derived from an EMBL/GenBank/DDBJ whole genome shotgun (WGS) entry which is preliminary data.</text>
</comment>
<dbReference type="Proteomes" id="UP000294564">
    <property type="component" value="Unassembled WGS sequence"/>
</dbReference>
<dbReference type="EMBL" id="SLXM01000001">
    <property type="protein sequence ID" value="TCP28471.1"/>
    <property type="molecule type" value="Genomic_DNA"/>
</dbReference>
<gene>
    <name evidence="1" type="ORF">EV195_101649</name>
</gene>
<dbReference type="RefSeq" id="WP_132792794.1">
    <property type="nucleotide sequence ID" value="NZ_SLXM01000001.1"/>
</dbReference>
<accession>A0A4R2P3J1</accession>
<name>A0A4R2P3J1_9FLAO</name>
<evidence type="ECO:0000313" key="1">
    <source>
        <dbReference type="EMBL" id="TCP28471.1"/>
    </source>
</evidence>
<protein>
    <submittedName>
        <fullName evidence="1">Uncharacterized protein</fullName>
    </submittedName>
</protein>
<organism evidence="1 2">
    <name type="scientific">Tenacibaculum skagerrakense</name>
    <dbReference type="NCBI Taxonomy" id="186571"/>
    <lineage>
        <taxon>Bacteria</taxon>
        <taxon>Pseudomonadati</taxon>
        <taxon>Bacteroidota</taxon>
        <taxon>Flavobacteriia</taxon>
        <taxon>Flavobacteriales</taxon>
        <taxon>Flavobacteriaceae</taxon>
        <taxon>Tenacibaculum</taxon>
    </lineage>
</organism>
<sequence length="74" mass="7736">MKKSILNLGTPLKKSQQLNILGGMIYASTGQVCITCGNGYRKCCTSGKSPSVNCATKSGTCVKTEIPTGGDNMF</sequence>
<proteinExistence type="predicted"/>
<evidence type="ECO:0000313" key="2">
    <source>
        <dbReference type="Proteomes" id="UP000294564"/>
    </source>
</evidence>
<keyword evidence="2" id="KW-1185">Reference proteome</keyword>
<reference evidence="1 2" key="1">
    <citation type="submission" date="2019-03" db="EMBL/GenBank/DDBJ databases">
        <title>Genomic Encyclopedia of Type Strains, Phase IV (KMG-IV): sequencing the most valuable type-strain genomes for metagenomic binning, comparative biology and taxonomic classification.</title>
        <authorList>
            <person name="Goeker M."/>
        </authorList>
    </citation>
    <scope>NUCLEOTIDE SEQUENCE [LARGE SCALE GENOMIC DNA]</scope>
    <source>
        <strain evidence="1 2">DSM 14836</strain>
    </source>
</reference>
<dbReference type="AlphaFoldDB" id="A0A4R2P3J1"/>